<evidence type="ECO:0000256" key="6">
    <source>
        <dbReference type="SAM" id="Phobius"/>
    </source>
</evidence>
<feature type="transmembrane region" description="Helical" evidence="6">
    <location>
        <begin position="365"/>
        <end position="384"/>
    </location>
</feature>
<feature type="transmembrane region" description="Helical" evidence="6">
    <location>
        <begin position="334"/>
        <end position="353"/>
    </location>
</feature>
<dbReference type="PROSITE" id="PS50850">
    <property type="entry name" value="MFS"/>
    <property type="match status" value="1"/>
</dbReference>
<evidence type="ECO:0000256" key="1">
    <source>
        <dbReference type="ARBA" id="ARBA00004651"/>
    </source>
</evidence>
<keyword evidence="9" id="KW-1185">Reference proteome</keyword>
<feature type="transmembrane region" description="Helical" evidence="6">
    <location>
        <begin position="131"/>
        <end position="156"/>
    </location>
</feature>
<feature type="transmembrane region" description="Helical" evidence="6">
    <location>
        <begin position="74"/>
        <end position="92"/>
    </location>
</feature>
<feature type="transmembrane region" description="Helical" evidence="6">
    <location>
        <begin position="299"/>
        <end position="322"/>
    </location>
</feature>
<comment type="subcellular location">
    <subcellularLocation>
        <location evidence="1">Cell membrane</location>
        <topology evidence="1">Multi-pass membrane protein</topology>
    </subcellularLocation>
</comment>
<proteinExistence type="predicted"/>
<dbReference type="Gene3D" id="1.20.1250.20">
    <property type="entry name" value="MFS general substrate transporter like domains"/>
    <property type="match status" value="2"/>
</dbReference>
<evidence type="ECO:0000259" key="7">
    <source>
        <dbReference type="PROSITE" id="PS50850"/>
    </source>
</evidence>
<dbReference type="InterPro" id="IPR020846">
    <property type="entry name" value="MFS_dom"/>
</dbReference>
<feature type="transmembrane region" description="Helical" evidence="6">
    <location>
        <begin position="204"/>
        <end position="227"/>
    </location>
</feature>
<feature type="transmembrane region" description="Helical" evidence="6">
    <location>
        <begin position="162"/>
        <end position="183"/>
    </location>
</feature>
<reference evidence="9" key="1">
    <citation type="journal article" date="2019" name="Int. J. Syst. Evol. Microbiol.">
        <title>The Global Catalogue of Microorganisms (GCM) 10K type strain sequencing project: providing services to taxonomists for standard genome sequencing and annotation.</title>
        <authorList>
            <consortium name="The Broad Institute Genomics Platform"/>
            <consortium name="The Broad Institute Genome Sequencing Center for Infectious Disease"/>
            <person name="Wu L."/>
            <person name="Ma J."/>
        </authorList>
    </citation>
    <scope>NUCLEOTIDE SEQUENCE [LARGE SCALE GENOMIC DNA]</scope>
    <source>
        <strain evidence="9">CCUG 63563</strain>
    </source>
</reference>
<feature type="transmembrane region" description="Helical" evidence="6">
    <location>
        <begin position="274"/>
        <end position="293"/>
    </location>
</feature>
<feature type="transmembrane region" description="Helical" evidence="6">
    <location>
        <begin position="45"/>
        <end position="62"/>
    </location>
</feature>
<evidence type="ECO:0000313" key="9">
    <source>
        <dbReference type="Proteomes" id="UP001596976"/>
    </source>
</evidence>
<evidence type="ECO:0000256" key="2">
    <source>
        <dbReference type="ARBA" id="ARBA00022448"/>
    </source>
</evidence>
<comment type="caution">
    <text evidence="8">The sequence shown here is derived from an EMBL/GenBank/DDBJ whole genome shotgun (WGS) entry which is preliminary data.</text>
</comment>
<dbReference type="InterPro" id="IPR052524">
    <property type="entry name" value="MFS_Cyanate_Porter"/>
</dbReference>
<accession>A0ABW3H5M5</accession>
<dbReference type="SUPFAM" id="SSF103473">
    <property type="entry name" value="MFS general substrate transporter"/>
    <property type="match status" value="1"/>
</dbReference>
<gene>
    <name evidence="8" type="ORF">ACFQ0V_12640</name>
</gene>
<keyword evidence="2" id="KW-0813">Transport</keyword>
<dbReference type="Proteomes" id="UP001596976">
    <property type="component" value="Unassembled WGS sequence"/>
</dbReference>
<dbReference type="RefSeq" id="WP_381014229.1">
    <property type="nucleotide sequence ID" value="NZ_JBHTJF010000043.1"/>
</dbReference>
<keyword evidence="3 6" id="KW-0812">Transmembrane</keyword>
<sequence length="390" mass="41568">MTKSSTNKSWLLVIGIMLIAANLRAPITAVGSLINDIVDDLQLSNAVAGSITTIPLLAFAIFSPFAPKIAQRFGLERTIFYSMIALTIGIFIRSTSSIALLFGGTILLGLAISIGNVLLPGYVKLKFPHKIGLMTGLYAVFMNIFGALASGISVPLSNVGSLGWQGSLAVFGGLSLLATIVWMPQLKQNIVPPKVTSQEKKPSLLKSPLAWAVTLFMGTQSLLFYTIVAWLPPMLQTKGYSPESAGWMLFAVQMTIVPVTFIVPIIAGKMKNQFGLAIFTTLAFATGIIFLIINEPVLILPAVISLGIGAGSAFSLAMMLFTLRTNTVDEAAQLSGMAQSAGYLLAATGPVIFGKVYDLTLDWDTSLYILLSMTLIILFAGLYASQSKTV</sequence>
<evidence type="ECO:0000256" key="5">
    <source>
        <dbReference type="ARBA" id="ARBA00023136"/>
    </source>
</evidence>
<dbReference type="PANTHER" id="PTHR23523">
    <property type="match status" value="1"/>
</dbReference>
<dbReference type="EMBL" id="JBHTJF010000043">
    <property type="protein sequence ID" value="MFD0944589.1"/>
    <property type="molecule type" value="Genomic_DNA"/>
</dbReference>
<name>A0ABW3H5M5_9BACL</name>
<evidence type="ECO:0000313" key="8">
    <source>
        <dbReference type="EMBL" id="MFD0944589.1"/>
    </source>
</evidence>
<protein>
    <submittedName>
        <fullName evidence="8">CynX/NimT family MFS transporter</fullName>
    </submittedName>
</protein>
<keyword evidence="4 6" id="KW-1133">Transmembrane helix</keyword>
<keyword evidence="5 6" id="KW-0472">Membrane</keyword>
<evidence type="ECO:0000256" key="3">
    <source>
        <dbReference type="ARBA" id="ARBA00022692"/>
    </source>
</evidence>
<dbReference type="InterPro" id="IPR011701">
    <property type="entry name" value="MFS"/>
</dbReference>
<dbReference type="Pfam" id="PF07690">
    <property type="entry name" value="MFS_1"/>
    <property type="match status" value="1"/>
</dbReference>
<evidence type="ECO:0000256" key="4">
    <source>
        <dbReference type="ARBA" id="ARBA00022989"/>
    </source>
</evidence>
<dbReference type="PANTHER" id="PTHR23523:SF2">
    <property type="entry name" value="2-NITROIMIDAZOLE TRANSPORTER"/>
    <property type="match status" value="1"/>
</dbReference>
<dbReference type="InterPro" id="IPR036259">
    <property type="entry name" value="MFS_trans_sf"/>
</dbReference>
<feature type="transmembrane region" description="Helical" evidence="6">
    <location>
        <begin position="247"/>
        <end position="267"/>
    </location>
</feature>
<feature type="domain" description="Major facilitator superfamily (MFS) profile" evidence="7">
    <location>
        <begin position="10"/>
        <end position="389"/>
    </location>
</feature>
<organism evidence="8 9">
    <name type="scientific">Savagea faecisuis</name>
    <dbReference type="NCBI Taxonomy" id="1274803"/>
    <lineage>
        <taxon>Bacteria</taxon>
        <taxon>Bacillati</taxon>
        <taxon>Bacillota</taxon>
        <taxon>Bacilli</taxon>
        <taxon>Bacillales</taxon>
        <taxon>Caryophanaceae</taxon>
        <taxon>Savagea</taxon>
    </lineage>
</organism>
<feature type="transmembrane region" description="Helical" evidence="6">
    <location>
        <begin position="98"/>
        <end position="119"/>
    </location>
</feature>
<dbReference type="CDD" id="cd17339">
    <property type="entry name" value="MFS_NIMT_CynX_like"/>
    <property type="match status" value="1"/>
</dbReference>